<feature type="region of interest" description="Disordered" evidence="1">
    <location>
        <begin position="783"/>
        <end position="841"/>
    </location>
</feature>
<feature type="region of interest" description="Disordered" evidence="1">
    <location>
        <begin position="581"/>
        <end position="635"/>
    </location>
</feature>
<evidence type="ECO:0000313" key="2">
    <source>
        <dbReference type="EMBL" id="KAL0270460.1"/>
    </source>
</evidence>
<feature type="compositionally biased region" description="Basic and acidic residues" evidence="1">
    <location>
        <begin position="821"/>
        <end position="830"/>
    </location>
</feature>
<organism evidence="2">
    <name type="scientific">Menopon gallinae</name>
    <name type="common">poultry shaft louse</name>
    <dbReference type="NCBI Taxonomy" id="328185"/>
    <lineage>
        <taxon>Eukaryota</taxon>
        <taxon>Metazoa</taxon>
        <taxon>Ecdysozoa</taxon>
        <taxon>Arthropoda</taxon>
        <taxon>Hexapoda</taxon>
        <taxon>Insecta</taxon>
        <taxon>Pterygota</taxon>
        <taxon>Neoptera</taxon>
        <taxon>Paraneoptera</taxon>
        <taxon>Psocodea</taxon>
        <taxon>Troctomorpha</taxon>
        <taxon>Phthiraptera</taxon>
        <taxon>Amblycera</taxon>
        <taxon>Menoponidae</taxon>
        <taxon>Menopon</taxon>
    </lineage>
</organism>
<gene>
    <name evidence="2" type="ORF">PYX00_007867</name>
</gene>
<dbReference type="AlphaFoldDB" id="A0AAW2HLY9"/>
<feature type="compositionally biased region" description="Polar residues" evidence="1">
    <location>
        <begin position="294"/>
        <end position="306"/>
    </location>
</feature>
<feature type="compositionally biased region" description="Basic and acidic residues" evidence="1">
    <location>
        <begin position="785"/>
        <end position="798"/>
    </location>
</feature>
<dbReference type="EMBL" id="JARGDH010000004">
    <property type="protein sequence ID" value="KAL0270460.1"/>
    <property type="molecule type" value="Genomic_DNA"/>
</dbReference>
<feature type="compositionally biased region" description="Acidic residues" evidence="1">
    <location>
        <begin position="371"/>
        <end position="381"/>
    </location>
</feature>
<feature type="region of interest" description="Disordered" evidence="1">
    <location>
        <begin position="732"/>
        <end position="759"/>
    </location>
</feature>
<feature type="region of interest" description="Disordered" evidence="1">
    <location>
        <begin position="272"/>
        <end position="319"/>
    </location>
</feature>
<feature type="region of interest" description="Disordered" evidence="1">
    <location>
        <begin position="371"/>
        <end position="396"/>
    </location>
</feature>
<name>A0AAW2HLY9_9NEOP</name>
<feature type="compositionally biased region" description="Polar residues" evidence="1">
    <location>
        <begin position="811"/>
        <end position="820"/>
    </location>
</feature>
<reference evidence="2" key="1">
    <citation type="journal article" date="2024" name="Gigascience">
        <title>Chromosome-level genome of the poultry shaft louse Menopon gallinae provides insight into the host-switching and adaptive evolution of parasitic lice.</title>
        <authorList>
            <person name="Xu Y."/>
            <person name="Ma L."/>
            <person name="Liu S."/>
            <person name="Liang Y."/>
            <person name="Liu Q."/>
            <person name="He Z."/>
            <person name="Tian L."/>
            <person name="Duan Y."/>
            <person name="Cai W."/>
            <person name="Li H."/>
            <person name="Song F."/>
        </authorList>
    </citation>
    <scope>NUCLEOTIDE SEQUENCE</scope>
    <source>
        <strain evidence="2">Cailab_2023a</strain>
    </source>
</reference>
<dbReference type="EMBL" id="JARGDH010000004">
    <property type="protein sequence ID" value="KAL0270461.1"/>
    <property type="molecule type" value="Genomic_DNA"/>
</dbReference>
<feature type="region of interest" description="Disordered" evidence="1">
    <location>
        <begin position="673"/>
        <end position="696"/>
    </location>
</feature>
<proteinExistence type="predicted"/>
<accession>A0AAW2HLY9</accession>
<feature type="compositionally biased region" description="Polar residues" evidence="1">
    <location>
        <begin position="272"/>
        <end position="286"/>
    </location>
</feature>
<evidence type="ECO:0000256" key="1">
    <source>
        <dbReference type="SAM" id="MobiDB-lite"/>
    </source>
</evidence>
<protein>
    <submittedName>
        <fullName evidence="2">Uncharacterized protein</fullName>
    </submittedName>
</protein>
<comment type="caution">
    <text evidence="2">The sequence shown here is derived from an EMBL/GenBank/DDBJ whole genome shotgun (WGS) entry which is preliminary data.</text>
</comment>
<feature type="compositionally biased region" description="Basic and acidic residues" evidence="1">
    <location>
        <begin position="616"/>
        <end position="631"/>
    </location>
</feature>
<sequence>MSECMTLDLFAGEEKYPDEGLATTKGIVRSILNEALQLVVRNPEKVSDSNQIGDYSIADGFLPQFGYIPVDSSGSVPGKISESCEENKIQHEDRSKEYVVIKEQALADNELRIQNGKIHLQSNGSEKEHVVLSQENHIEEMDCPAEVNNTQTLLTEGVDKKIESSSENILVNESGEGKAESSSRPFAPFTTEDLRQSILQIWKNVNSPVLNGWDGELTRQPEEIVHLMEELSTIQVTANESSDPNRPRVCNLLDEDVKKMFVEIGKMNFKSNSQNDVNADALSNQGTKDEAGKSESQSTAEPTENEVSPKREESKLQVTTLASPSVTVLEAKKINESNDLEVNGAAFEMSITECDEEFMDSSESVIQIIDPQEDSNEETEEGGVTFSLPDDSELGQYNGDEEFEEMERQNNAAYSRVQSGMTTVGPMKNLNYDPKLLTWSEIDYGKMTRITGSRELKKQNANDSVYSSTSRKTYDDSEEDQLMVTESGYVEYETIVNHDIASLTKVQRVNEVLSDQPKSVEDFKEDEKVMRSPLDLKDVDAESVESYNVIDLGLPFLTGNNTNCDKEFSLNMQIILQGNNRGGGGTSGADNQLGLDDDDDEGKNTQQIVAGSKLFGNEKKAAEEPATRNDESPQIPLAVNQSTTGVNVGHSQKHNTISRVFQKASSKFLMKDDESFVRSSKSLPRDSGKSGNPESIKSLLDEYQTSAAAVLRKSRSLLKNTQNVLKVVSKTGFGHSNEKQHSDSNVGAMDQSSSSSKKNEFLSLKDTIKNKVGKTLKSLENITSSDDRKNEAKGEAYESSKMGHSAETVLVSVNPQSRSGDNAREPRDSSEPPGQSTDRLASGIAKEIRDETDAADVSKEIEVLCDVKFQRNNRCSAMRTHSNSVPADLNNDIHDDEHGMSVQMKSTDGAVQQRPSSHTIFGSAFVVGNRTALPLEGVLQEELVAVEGGDLHKSLSNSKLRRKNKLSARIRSFWQAAFGKVKATSQKKDVS</sequence>